<sequence>MLEFRLIKVSRWQPGLRWAARGRSQNQEASSLPKLRLRENHPGSNQSTPTGPVRYPIRVLTVGTAPTGPNSRGGMAAVMQLLIEDNDPRFHVRSVATYVDDSLPAWLWTGISGMLRASALLLAGVVDVLHVHFSLRGSVVRKSVPLFVARIRGIPTIIHCHSSHFFTWFDGLPTLLRRAVRAALRADYVVLLGESHMVASSARLGFEVSKARLLYNPVVMPRAAPSPRTRRPLSVASLGRLGANKGSYDLVRAIGLLPNDIRANLRVTLAGDGEVEQVREFVRANALDDTIDVAGWVGPADRDRLLAESVIFVLPSYSEGLPMALLEAMANGVVPVTTPVGAIPEVVTDGVNGVLVKPGNPGQLAAALQNLLVDAELRDRLAAAAYARAGKFDVARWRDALHDVWLAAASRRRKGFSLRRPSRGYRHSDAAARRRP</sequence>
<keyword evidence="8" id="KW-1185">Reference proteome</keyword>
<comment type="similarity">
    <text evidence="1">Belongs to the glycosyltransferase group 1 family. Glycosyltransferase 4 subfamily.</text>
</comment>
<dbReference type="AlphaFoldDB" id="A0A653F975"/>
<dbReference type="GO" id="GO:0016757">
    <property type="term" value="F:glycosyltransferase activity"/>
    <property type="evidence" value="ECO:0007669"/>
    <property type="project" value="UniProtKB-KW"/>
</dbReference>
<accession>A0A653F975</accession>
<evidence type="ECO:0000313" key="8">
    <source>
        <dbReference type="Proteomes" id="UP000516380"/>
    </source>
</evidence>
<dbReference type="InterPro" id="IPR001296">
    <property type="entry name" value="Glyco_trans_1"/>
</dbReference>
<evidence type="ECO:0000256" key="3">
    <source>
        <dbReference type="ARBA" id="ARBA00022679"/>
    </source>
</evidence>
<dbReference type="PANTHER" id="PTHR12526:SF640">
    <property type="entry name" value="COLANIC ACID BIOSYNTHESIS GLYCOSYLTRANSFERASE WCAL-RELATED"/>
    <property type="match status" value="1"/>
</dbReference>
<evidence type="ECO:0000259" key="5">
    <source>
        <dbReference type="Pfam" id="PF00534"/>
    </source>
</evidence>
<dbReference type="SUPFAM" id="SSF53756">
    <property type="entry name" value="UDP-Glycosyltransferase/glycogen phosphorylase"/>
    <property type="match status" value="1"/>
</dbReference>
<keyword evidence="2" id="KW-0328">Glycosyltransferase</keyword>
<dbReference type="Pfam" id="PF00534">
    <property type="entry name" value="Glycos_transf_1"/>
    <property type="match status" value="1"/>
</dbReference>
<protein>
    <submittedName>
        <fullName evidence="7">GalNAc-alpha-(1-&gt;4)-GalNAc-alpha-(1-&gt;3)-diNAcBac-PP-undecaprenol alpha-1,4-N-acetyl-D-galactosaminyltransferase</fullName>
    </submittedName>
    <submittedName>
        <fullName evidence="6">Glycosyl transferase</fullName>
    </submittedName>
</protein>
<organism evidence="7">
    <name type="scientific">Mycobacterium kansasii</name>
    <dbReference type="NCBI Taxonomy" id="1768"/>
    <lineage>
        <taxon>Bacteria</taxon>
        <taxon>Bacillati</taxon>
        <taxon>Actinomycetota</taxon>
        <taxon>Actinomycetes</taxon>
        <taxon>Mycobacteriales</taxon>
        <taxon>Mycobacteriaceae</taxon>
        <taxon>Mycobacterium</taxon>
    </lineage>
</organism>
<dbReference type="CDD" id="cd03801">
    <property type="entry name" value="GT4_PimA-like"/>
    <property type="match status" value="1"/>
</dbReference>
<evidence type="ECO:0000256" key="4">
    <source>
        <dbReference type="SAM" id="MobiDB-lite"/>
    </source>
</evidence>
<reference evidence="7" key="1">
    <citation type="submission" date="2019-05" db="EMBL/GenBank/DDBJ databases">
        <authorList>
            <person name="Naeem R."/>
            <person name="Antony C."/>
            <person name="Guan Q."/>
        </authorList>
    </citation>
    <scope>NUCLEOTIDE SEQUENCE</scope>
    <source>
        <strain evidence="7">3</strain>
    </source>
</reference>
<dbReference type="Gene3D" id="3.40.50.2000">
    <property type="entry name" value="Glycogen Phosphorylase B"/>
    <property type="match status" value="2"/>
</dbReference>
<evidence type="ECO:0000313" key="6">
    <source>
        <dbReference type="EMBL" id="BCI85929.1"/>
    </source>
</evidence>
<gene>
    <name evidence="7" type="primary">pglH_1</name>
    <name evidence="7" type="ORF">BIN_B_05406</name>
    <name evidence="6" type="ORF">NIIDMKKI_11350</name>
</gene>
<name>A0A653F975_MYCKA</name>
<proteinExistence type="inferred from homology"/>
<reference evidence="6 8" key="2">
    <citation type="submission" date="2020-07" db="EMBL/GenBank/DDBJ databases">
        <title>Mycobacterium kansasii (former subtype) with zoonotic potential isolated from diseased indoor pet cat, Japan.</title>
        <authorList>
            <person name="Fukano H."/>
            <person name="Terazono T."/>
            <person name="Hoshino Y."/>
        </authorList>
    </citation>
    <scope>NUCLEOTIDE SEQUENCE [LARGE SCALE GENOMIC DNA]</scope>
    <source>
        <strain evidence="6 8">Kuro-I</strain>
    </source>
</reference>
<evidence type="ECO:0000256" key="1">
    <source>
        <dbReference type="ARBA" id="ARBA00009481"/>
    </source>
</evidence>
<dbReference type="EMBL" id="AP023343">
    <property type="protein sequence ID" value="BCI85929.1"/>
    <property type="molecule type" value="Genomic_DNA"/>
</dbReference>
<dbReference type="Proteomes" id="UP000516380">
    <property type="component" value="Chromosome"/>
</dbReference>
<evidence type="ECO:0000313" key="7">
    <source>
        <dbReference type="EMBL" id="VTP05562.1"/>
    </source>
</evidence>
<keyword evidence="3 7" id="KW-0808">Transferase</keyword>
<dbReference type="EMBL" id="LR589398">
    <property type="protein sequence ID" value="VTP05562.1"/>
    <property type="molecule type" value="Genomic_DNA"/>
</dbReference>
<feature type="domain" description="Glycosyl transferase family 1" evidence="5">
    <location>
        <begin position="234"/>
        <end position="387"/>
    </location>
</feature>
<feature type="region of interest" description="Disordered" evidence="4">
    <location>
        <begin position="23"/>
        <end position="52"/>
    </location>
</feature>
<dbReference type="PANTHER" id="PTHR12526">
    <property type="entry name" value="GLYCOSYLTRANSFERASE"/>
    <property type="match status" value="1"/>
</dbReference>
<evidence type="ECO:0000256" key="2">
    <source>
        <dbReference type="ARBA" id="ARBA00022676"/>
    </source>
</evidence>